<comment type="caution">
    <text evidence="2">The sequence shown here is derived from an EMBL/GenBank/DDBJ whole genome shotgun (WGS) entry which is preliminary data.</text>
</comment>
<evidence type="ECO:0000256" key="1">
    <source>
        <dbReference type="SAM" id="MobiDB-lite"/>
    </source>
</evidence>
<keyword evidence="3" id="KW-1185">Reference proteome</keyword>
<feature type="compositionally biased region" description="Polar residues" evidence="1">
    <location>
        <begin position="80"/>
        <end position="96"/>
    </location>
</feature>
<accession>A0A4Z2J204</accession>
<evidence type="ECO:0000313" key="2">
    <source>
        <dbReference type="EMBL" id="TNN83981.1"/>
    </source>
</evidence>
<gene>
    <name evidence="2" type="ORF">EYF80_005852</name>
</gene>
<dbReference type="AlphaFoldDB" id="A0A4Z2J204"/>
<name>A0A4Z2J204_9TELE</name>
<organism evidence="2 3">
    <name type="scientific">Liparis tanakae</name>
    <name type="common">Tanaka's snailfish</name>
    <dbReference type="NCBI Taxonomy" id="230148"/>
    <lineage>
        <taxon>Eukaryota</taxon>
        <taxon>Metazoa</taxon>
        <taxon>Chordata</taxon>
        <taxon>Craniata</taxon>
        <taxon>Vertebrata</taxon>
        <taxon>Euteleostomi</taxon>
        <taxon>Actinopterygii</taxon>
        <taxon>Neopterygii</taxon>
        <taxon>Teleostei</taxon>
        <taxon>Neoteleostei</taxon>
        <taxon>Acanthomorphata</taxon>
        <taxon>Eupercaria</taxon>
        <taxon>Perciformes</taxon>
        <taxon>Cottioidei</taxon>
        <taxon>Cottales</taxon>
        <taxon>Liparidae</taxon>
        <taxon>Liparis</taxon>
    </lineage>
</organism>
<feature type="region of interest" description="Disordered" evidence="1">
    <location>
        <begin position="74"/>
        <end position="96"/>
    </location>
</feature>
<dbReference type="Proteomes" id="UP000314294">
    <property type="component" value="Unassembled WGS sequence"/>
</dbReference>
<sequence length="96" mass="10645">MFCPDDREEKKRRMTVSVMNKLCTANLPPAFNGMYALRVMKDGDSGHGKTPSGHFNMNGHVSLVLLEQPRCEIEDGMQSGPDTQGSAHRGNFSNVY</sequence>
<protein>
    <submittedName>
        <fullName evidence="2">Uncharacterized protein</fullName>
    </submittedName>
</protein>
<evidence type="ECO:0000313" key="3">
    <source>
        <dbReference type="Proteomes" id="UP000314294"/>
    </source>
</evidence>
<dbReference type="EMBL" id="SRLO01000030">
    <property type="protein sequence ID" value="TNN83981.1"/>
    <property type="molecule type" value="Genomic_DNA"/>
</dbReference>
<proteinExistence type="predicted"/>
<reference evidence="2 3" key="1">
    <citation type="submission" date="2019-03" db="EMBL/GenBank/DDBJ databases">
        <title>First draft genome of Liparis tanakae, snailfish: a comprehensive survey of snailfish specific genes.</title>
        <authorList>
            <person name="Kim W."/>
            <person name="Song I."/>
            <person name="Jeong J.-H."/>
            <person name="Kim D."/>
            <person name="Kim S."/>
            <person name="Ryu S."/>
            <person name="Song J.Y."/>
            <person name="Lee S.K."/>
        </authorList>
    </citation>
    <scope>NUCLEOTIDE SEQUENCE [LARGE SCALE GENOMIC DNA]</scope>
    <source>
        <tissue evidence="2">Muscle</tissue>
    </source>
</reference>